<keyword evidence="1" id="KW-0472">Membrane</keyword>
<keyword evidence="1" id="KW-0812">Transmembrane</keyword>
<dbReference type="EMBL" id="GFTR01000569">
    <property type="protein sequence ID" value="JAW15857.1"/>
    <property type="molecule type" value="Transcribed_RNA"/>
</dbReference>
<reference evidence="2" key="1">
    <citation type="journal article" date="2018" name="PLoS Negl. Trop. Dis.">
        <title>An insight into the salivary gland and fat body transcriptome of Panstrongylus lignarius (Hemiptera: Heteroptera), the main vector of Chagas disease in Peru.</title>
        <authorList>
            <person name="Nevoa J.C."/>
            <person name="Mendes M.T."/>
            <person name="da Silva M.V."/>
            <person name="Soares S.C."/>
            <person name="Oliveira C.J.F."/>
            <person name="Ribeiro J.M.C."/>
        </authorList>
    </citation>
    <scope>NUCLEOTIDE SEQUENCE</scope>
</reference>
<sequence length="74" mass="8814">MFFITTGASVRFILRSCIMCRLCTMTWAESKCISVKIIISICKWCIVDGKLIIYIIMFLAICILWYSIDWMFWR</sequence>
<feature type="transmembrane region" description="Helical" evidence="1">
    <location>
        <begin position="51"/>
        <end position="68"/>
    </location>
</feature>
<accession>A0A224XTJ2</accession>
<evidence type="ECO:0000313" key="2">
    <source>
        <dbReference type="EMBL" id="JAW15857.1"/>
    </source>
</evidence>
<keyword evidence="1" id="KW-1133">Transmembrane helix</keyword>
<dbReference type="AlphaFoldDB" id="A0A224XTJ2"/>
<evidence type="ECO:0000256" key="1">
    <source>
        <dbReference type="SAM" id="Phobius"/>
    </source>
</evidence>
<organism evidence="2">
    <name type="scientific">Panstrongylus lignarius</name>
    <dbReference type="NCBI Taxonomy" id="156445"/>
    <lineage>
        <taxon>Eukaryota</taxon>
        <taxon>Metazoa</taxon>
        <taxon>Ecdysozoa</taxon>
        <taxon>Arthropoda</taxon>
        <taxon>Hexapoda</taxon>
        <taxon>Insecta</taxon>
        <taxon>Pterygota</taxon>
        <taxon>Neoptera</taxon>
        <taxon>Paraneoptera</taxon>
        <taxon>Hemiptera</taxon>
        <taxon>Heteroptera</taxon>
        <taxon>Panheteroptera</taxon>
        <taxon>Cimicomorpha</taxon>
        <taxon>Reduviidae</taxon>
        <taxon>Triatominae</taxon>
        <taxon>Panstrongylus</taxon>
    </lineage>
</organism>
<proteinExistence type="predicted"/>
<protein>
    <submittedName>
        <fullName evidence="2">Uncharacterized protein</fullName>
    </submittedName>
</protein>
<name>A0A224XTJ2_9HEMI</name>